<dbReference type="InterPro" id="IPR036286">
    <property type="entry name" value="LexA/Signal_pep-like_sf"/>
</dbReference>
<feature type="active site" evidence="6">
    <location>
        <position position="103"/>
    </location>
</feature>
<dbReference type="GO" id="GO:0009003">
    <property type="term" value="F:signal peptidase activity"/>
    <property type="evidence" value="ECO:0007669"/>
    <property type="project" value="UniProtKB-EC"/>
</dbReference>
<dbReference type="CDD" id="cd06530">
    <property type="entry name" value="S26_SPase_I"/>
    <property type="match status" value="2"/>
</dbReference>
<evidence type="ECO:0000256" key="5">
    <source>
        <dbReference type="ARBA" id="ARBA00022801"/>
    </source>
</evidence>
<name>A0A9D1TXS3_9BACT</name>
<dbReference type="GO" id="GO:0016020">
    <property type="term" value="C:membrane"/>
    <property type="evidence" value="ECO:0007669"/>
    <property type="project" value="UniProtKB-SubCell"/>
</dbReference>
<gene>
    <name evidence="9" type="primary">lepB</name>
    <name evidence="9" type="ORF">H9888_00625</name>
</gene>
<keyword evidence="7" id="KW-0472">Membrane</keyword>
<proteinExistence type="inferred from homology"/>
<dbReference type="PANTHER" id="PTHR43390">
    <property type="entry name" value="SIGNAL PEPTIDASE I"/>
    <property type="match status" value="1"/>
</dbReference>
<evidence type="ECO:0000259" key="8">
    <source>
        <dbReference type="Pfam" id="PF10502"/>
    </source>
</evidence>
<dbReference type="Gene3D" id="2.10.109.10">
    <property type="entry name" value="Umud Fragment, subunit A"/>
    <property type="match status" value="2"/>
</dbReference>
<dbReference type="EC" id="3.4.21.89" evidence="3 7"/>
<dbReference type="InterPro" id="IPR000223">
    <property type="entry name" value="Pept_S26A_signal_pept_1"/>
</dbReference>
<dbReference type="PROSITE" id="PS00761">
    <property type="entry name" value="SPASE_I_3"/>
    <property type="match status" value="1"/>
</dbReference>
<evidence type="ECO:0000256" key="2">
    <source>
        <dbReference type="ARBA" id="ARBA00009370"/>
    </source>
</evidence>
<keyword evidence="7" id="KW-0812">Transmembrane</keyword>
<feature type="domain" description="Peptidase S26" evidence="8">
    <location>
        <begin position="365"/>
        <end position="443"/>
    </location>
</feature>
<feature type="active site" evidence="6">
    <location>
        <position position="236"/>
    </location>
</feature>
<evidence type="ECO:0000313" key="10">
    <source>
        <dbReference type="Proteomes" id="UP000823926"/>
    </source>
</evidence>
<dbReference type="Proteomes" id="UP000823926">
    <property type="component" value="Unassembled WGS sequence"/>
</dbReference>
<dbReference type="InterPro" id="IPR019758">
    <property type="entry name" value="Pept_S26A_signal_pept_1_CS"/>
</dbReference>
<evidence type="ECO:0000256" key="1">
    <source>
        <dbReference type="ARBA" id="ARBA00000677"/>
    </source>
</evidence>
<reference evidence="9" key="1">
    <citation type="journal article" date="2021" name="PeerJ">
        <title>Extensive microbial diversity within the chicken gut microbiome revealed by metagenomics and culture.</title>
        <authorList>
            <person name="Gilroy R."/>
            <person name="Ravi A."/>
            <person name="Getino M."/>
            <person name="Pursley I."/>
            <person name="Horton D.L."/>
            <person name="Alikhan N.F."/>
            <person name="Baker D."/>
            <person name="Gharbi K."/>
            <person name="Hall N."/>
            <person name="Watson M."/>
            <person name="Adriaenssens E.M."/>
            <person name="Foster-Nyarko E."/>
            <person name="Jarju S."/>
            <person name="Secka A."/>
            <person name="Antonio M."/>
            <person name="Oren A."/>
            <person name="Chaudhuri R.R."/>
            <person name="La Ragione R."/>
            <person name="Hildebrand F."/>
            <person name="Pallen M.J."/>
        </authorList>
    </citation>
    <scope>NUCLEOTIDE SEQUENCE</scope>
    <source>
        <strain evidence="9">ChiBcec15-1070</strain>
    </source>
</reference>
<dbReference type="NCBIfam" id="TIGR02227">
    <property type="entry name" value="sigpep_I_bact"/>
    <property type="match status" value="1"/>
</dbReference>
<feature type="transmembrane region" description="Helical" evidence="7">
    <location>
        <begin position="12"/>
        <end position="28"/>
    </location>
</feature>
<dbReference type="InterPro" id="IPR019533">
    <property type="entry name" value="Peptidase_S26"/>
</dbReference>
<sequence length="466" mass="54139">MEKIRSVWANKWVKFSVVSLLYILWFVVWTRNLWWLLGVAVIYDLYISRYIDRLWLNRYRAYKKEHKLFRKTMEWVEALLFAVVVVVPLKIYFFGMYVIPSSSMEQTLLTGDYIFVSKLHYGPKMPNTPISFPFVQNTLPLTKTTPSFVDWIQWPYKRLAGRDVVRNDDVVVFNFPEGDTVALGTIQIPNEYGQPIPMDVSTSSYYELVRSLGRERVYKDLKVVYRPVDKRENYIKRCVAVAGDTLQVVDGNVYVNGQPQKEIPGVQYLYMVNVSGPTLGERVFERLGVNLDEVEYYAESGCYLMPLTAAGVEQVKALPEVTGVTRYIKRLPSESIFPHDPQRYPWTEDVFGPLWVPKAGVTVPLTVDNLPLYERIIRNYEGNTLRVDMADSTIYINDAPATEYTFQMDYYFMMGDNRHNSADSRFWGFVPVDHIEGKASFVWLSITPGKNLFTGIRWSRMFRGIE</sequence>
<comment type="subcellular location">
    <subcellularLocation>
        <location evidence="7">Membrane</location>
        <topology evidence="7">Single-pass type II membrane protein</topology>
    </subcellularLocation>
</comment>
<dbReference type="AlphaFoldDB" id="A0A9D1TXS3"/>
<feature type="transmembrane region" description="Helical" evidence="7">
    <location>
        <begin position="72"/>
        <end position="99"/>
    </location>
</feature>
<evidence type="ECO:0000256" key="4">
    <source>
        <dbReference type="ARBA" id="ARBA00019232"/>
    </source>
</evidence>
<reference evidence="9" key="2">
    <citation type="submission" date="2021-04" db="EMBL/GenBank/DDBJ databases">
        <authorList>
            <person name="Gilroy R."/>
        </authorList>
    </citation>
    <scope>NUCLEOTIDE SEQUENCE</scope>
    <source>
        <strain evidence="9">ChiBcec15-1070</strain>
    </source>
</reference>
<dbReference type="GO" id="GO:0004252">
    <property type="term" value="F:serine-type endopeptidase activity"/>
    <property type="evidence" value="ECO:0007669"/>
    <property type="project" value="InterPro"/>
</dbReference>
<accession>A0A9D1TXS3</accession>
<evidence type="ECO:0000313" key="9">
    <source>
        <dbReference type="EMBL" id="HIW09980.1"/>
    </source>
</evidence>
<dbReference type="Pfam" id="PF10502">
    <property type="entry name" value="Peptidase_S26"/>
    <property type="match status" value="2"/>
</dbReference>
<comment type="caution">
    <text evidence="7">Lacks conserved residue(s) required for the propagation of feature annotation.</text>
</comment>
<protein>
    <recommendedName>
        <fullName evidence="4 7">Signal peptidase I</fullName>
        <ecNumber evidence="3 7">3.4.21.89</ecNumber>
    </recommendedName>
</protein>
<dbReference type="SUPFAM" id="SSF51306">
    <property type="entry name" value="LexA/Signal peptidase"/>
    <property type="match status" value="1"/>
</dbReference>
<dbReference type="PRINTS" id="PR00727">
    <property type="entry name" value="LEADERPTASE"/>
</dbReference>
<keyword evidence="7" id="KW-0645">Protease</keyword>
<evidence type="ECO:0000256" key="7">
    <source>
        <dbReference type="RuleBase" id="RU362042"/>
    </source>
</evidence>
<dbReference type="GO" id="GO:0006465">
    <property type="term" value="P:signal peptide processing"/>
    <property type="evidence" value="ECO:0007669"/>
    <property type="project" value="InterPro"/>
</dbReference>
<comment type="similarity">
    <text evidence="2 7">Belongs to the peptidase S26 family.</text>
</comment>
<keyword evidence="7" id="KW-1133">Transmembrane helix</keyword>
<evidence type="ECO:0000256" key="3">
    <source>
        <dbReference type="ARBA" id="ARBA00013208"/>
    </source>
</evidence>
<dbReference type="EMBL" id="DXHL01000005">
    <property type="protein sequence ID" value="HIW09980.1"/>
    <property type="molecule type" value="Genomic_DNA"/>
</dbReference>
<feature type="transmembrane region" description="Helical" evidence="7">
    <location>
        <begin position="34"/>
        <end position="51"/>
    </location>
</feature>
<evidence type="ECO:0000256" key="6">
    <source>
        <dbReference type="PIRSR" id="PIRSR600223-1"/>
    </source>
</evidence>
<keyword evidence="5 7" id="KW-0378">Hydrolase</keyword>
<comment type="caution">
    <text evidence="9">The sequence shown here is derived from an EMBL/GenBank/DDBJ whole genome shotgun (WGS) entry which is preliminary data.</text>
</comment>
<organism evidence="9 10">
    <name type="scientific">Candidatus Rikenella faecigallinarum</name>
    <dbReference type="NCBI Taxonomy" id="2838745"/>
    <lineage>
        <taxon>Bacteria</taxon>
        <taxon>Pseudomonadati</taxon>
        <taxon>Bacteroidota</taxon>
        <taxon>Bacteroidia</taxon>
        <taxon>Bacteroidales</taxon>
        <taxon>Rikenellaceae</taxon>
        <taxon>Rikenella</taxon>
    </lineage>
</organism>
<feature type="domain" description="Peptidase S26" evidence="8">
    <location>
        <begin position="73"/>
        <end position="262"/>
    </location>
</feature>
<dbReference type="PANTHER" id="PTHR43390:SF1">
    <property type="entry name" value="CHLOROPLAST PROCESSING PEPTIDASE"/>
    <property type="match status" value="1"/>
</dbReference>
<comment type="catalytic activity">
    <reaction evidence="1 7">
        <text>Cleavage of hydrophobic, N-terminal signal or leader sequences from secreted and periplasmic proteins.</text>
        <dbReference type="EC" id="3.4.21.89"/>
    </reaction>
</comment>